<feature type="transmembrane region" description="Helical" evidence="1">
    <location>
        <begin position="235"/>
        <end position="256"/>
    </location>
</feature>
<accession>A0ABS8RAX2</accession>
<feature type="transmembrane region" description="Helical" evidence="1">
    <location>
        <begin position="7"/>
        <end position="27"/>
    </location>
</feature>
<comment type="caution">
    <text evidence="2">The sequence shown here is derived from an EMBL/GenBank/DDBJ whole genome shotgun (WGS) entry which is preliminary data.</text>
</comment>
<feature type="transmembrane region" description="Helical" evidence="1">
    <location>
        <begin position="312"/>
        <end position="331"/>
    </location>
</feature>
<feature type="transmembrane region" description="Helical" evidence="1">
    <location>
        <begin position="154"/>
        <end position="175"/>
    </location>
</feature>
<name>A0ABS8RAX2_9LACO</name>
<feature type="transmembrane region" description="Helical" evidence="1">
    <location>
        <begin position="69"/>
        <end position="87"/>
    </location>
</feature>
<keyword evidence="1" id="KW-0472">Membrane</keyword>
<protein>
    <submittedName>
        <fullName evidence="2">Polymerase</fullName>
    </submittedName>
</protein>
<evidence type="ECO:0000313" key="3">
    <source>
        <dbReference type="Proteomes" id="UP001199710"/>
    </source>
</evidence>
<keyword evidence="1" id="KW-0812">Transmembrane</keyword>
<keyword evidence="3" id="KW-1185">Reference proteome</keyword>
<sequence length="394" mass="44967">MYSRNKIAINIFLGTFFIWLTYMSLYVTTNFKMFLGGSWGPRVIASLAILLLFSKELVSVKINSYNSKFYAKTILLIVFVISSISFIVHNDGLLSLSAILLVISSRDINIFSTLKIFILAESIVLFLSIISSKIGLIQTLYMPSDDGLIRNSLGFSYVSFASHHAFFLICAYLILRRKQVKYIEYVLLLMIILYLYRVTATSSPFYLSLLAVFYDFLVVKIVKEDIIINNSVLKVVAILSFAIAFVVIIYFCNFASPDVIAVIDRLVHNRLHLSIDGIRNFGITAFGQKVSFITLNVFGRYSSQYNYIDSSYVQSLVVNGWVFTFILIFLYCLATKWAIKQKYEIMTAFMVLASIQGMFDPQMFVLWYSPFVMILGKCFSMGDLTVNEETKEKI</sequence>
<reference evidence="2 3" key="1">
    <citation type="submission" date="2021-12" db="EMBL/GenBank/DDBJ databases">
        <title>A phylogenomic analysis of Limosilactobacillus reuteri reveals ancient and stable evolutionary relationships with rodents and birds and zoonotic transmission to humans.</title>
        <authorList>
            <person name="Li F."/>
            <person name="Li X."/>
            <person name="Cheng C."/>
            <person name="Tollenaar S."/>
            <person name="Zhang J.S."/>
            <person name="Simpson D."/>
            <person name="Tasseva G."/>
            <person name="Perez-Munoz M.E."/>
            <person name="Frese S."/>
            <person name="Gaenzle M.G."/>
            <person name="Walter J."/>
            <person name="Zheng J."/>
        </authorList>
    </citation>
    <scope>NUCLEOTIDE SEQUENCE [LARGE SCALE GENOMIC DNA]</scope>
    <source>
        <strain evidence="2 3">BG-MG3-B</strain>
    </source>
</reference>
<dbReference type="EMBL" id="JAJPDE010000014">
    <property type="protein sequence ID" value="MCD7129809.1"/>
    <property type="molecule type" value="Genomic_DNA"/>
</dbReference>
<feature type="transmembrane region" description="Helical" evidence="1">
    <location>
        <begin position="205"/>
        <end position="223"/>
    </location>
</feature>
<proteinExistence type="predicted"/>
<feature type="transmembrane region" description="Helical" evidence="1">
    <location>
        <begin position="182"/>
        <end position="199"/>
    </location>
</feature>
<evidence type="ECO:0000256" key="1">
    <source>
        <dbReference type="SAM" id="Phobius"/>
    </source>
</evidence>
<feature type="transmembrane region" description="Helical" evidence="1">
    <location>
        <begin position="343"/>
        <end position="359"/>
    </location>
</feature>
<feature type="transmembrane region" description="Helical" evidence="1">
    <location>
        <begin position="123"/>
        <end position="142"/>
    </location>
</feature>
<dbReference type="RefSeq" id="WP_231823043.1">
    <property type="nucleotide sequence ID" value="NZ_JAJPDE010000014.1"/>
</dbReference>
<evidence type="ECO:0000313" key="2">
    <source>
        <dbReference type="EMBL" id="MCD7129809.1"/>
    </source>
</evidence>
<gene>
    <name evidence="2" type="ORF">LTY36_01040</name>
</gene>
<dbReference type="Proteomes" id="UP001199710">
    <property type="component" value="Unassembled WGS sequence"/>
</dbReference>
<organism evidence="2 3">
    <name type="scientific">Limosilactobacillus agrestis</name>
    <dbReference type="NCBI Taxonomy" id="2759748"/>
    <lineage>
        <taxon>Bacteria</taxon>
        <taxon>Bacillati</taxon>
        <taxon>Bacillota</taxon>
        <taxon>Bacilli</taxon>
        <taxon>Lactobacillales</taxon>
        <taxon>Lactobacillaceae</taxon>
        <taxon>Limosilactobacillus</taxon>
    </lineage>
</organism>
<keyword evidence="1" id="KW-1133">Transmembrane helix</keyword>